<feature type="binding site" evidence="5">
    <location>
        <position position="11"/>
    </location>
    <ligand>
        <name>Mg(2+)</name>
        <dbReference type="ChEBI" id="CHEBI:18420"/>
    </ligand>
</feature>
<comment type="cofactor">
    <cofactor evidence="5">
        <name>Mg(2+)</name>
        <dbReference type="ChEBI" id="CHEBI:18420"/>
    </cofactor>
</comment>
<dbReference type="KEGG" id="mev:Metev_2179"/>
<dbReference type="OrthoDB" id="120822at2157"/>
<comment type="function">
    <text evidence="5">Catalyzes the dephosphorylation of 2-phosphoglycolate.</text>
</comment>
<dbReference type="SFLD" id="SFLDF00446">
    <property type="entry name" value="phosphoglycolate_phosphatase_3"/>
    <property type="match status" value="1"/>
</dbReference>
<comment type="similarity">
    <text evidence="5">Belongs to the archaeal SPP-like hydrolase family.</text>
</comment>
<dbReference type="SFLD" id="SFLDS00003">
    <property type="entry name" value="Haloacid_Dehalogenase"/>
    <property type="match status" value="1"/>
</dbReference>
<evidence type="ECO:0000313" key="7">
    <source>
        <dbReference type="EMBL" id="ADI75005.1"/>
    </source>
</evidence>
<feature type="binding site" evidence="5">
    <location>
        <position position="177"/>
    </location>
    <ligand>
        <name>Mg(2+)</name>
        <dbReference type="ChEBI" id="CHEBI:18420"/>
    </ligand>
</feature>
<dbReference type="RefSeq" id="WP_013195570.1">
    <property type="nucleotide sequence ID" value="NC_014253.1"/>
</dbReference>
<dbReference type="InterPro" id="IPR036412">
    <property type="entry name" value="HAD-like_sf"/>
</dbReference>
<dbReference type="STRING" id="644295.Metev_2179"/>
<dbReference type="GO" id="GO:0005829">
    <property type="term" value="C:cytosol"/>
    <property type="evidence" value="ECO:0007669"/>
    <property type="project" value="TreeGrafter"/>
</dbReference>
<dbReference type="SFLD" id="SFLDG01140">
    <property type="entry name" value="C2.B:_Phosphomannomutase_and_P"/>
    <property type="match status" value="1"/>
</dbReference>
<evidence type="ECO:0000256" key="2">
    <source>
        <dbReference type="ARBA" id="ARBA00022801"/>
    </source>
</evidence>
<dbReference type="Gene3D" id="3.40.50.1000">
    <property type="entry name" value="HAD superfamily/HAD-like"/>
    <property type="match status" value="1"/>
</dbReference>
<dbReference type="EMBL" id="CP002069">
    <property type="protein sequence ID" value="ADI75005.1"/>
    <property type="molecule type" value="Genomic_DNA"/>
</dbReference>
<dbReference type="GeneID" id="9347840"/>
<evidence type="ECO:0000313" key="8">
    <source>
        <dbReference type="Proteomes" id="UP000000391"/>
    </source>
</evidence>
<dbReference type="GO" id="GO:0000287">
    <property type="term" value="F:magnesium ion binding"/>
    <property type="evidence" value="ECO:0007669"/>
    <property type="project" value="InterPro"/>
</dbReference>
<feature type="binding site" evidence="5">
    <location>
        <position position="181"/>
    </location>
    <ligand>
        <name>Mg(2+)</name>
        <dbReference type="ChEBI" id="CHEBI:18420"/>
    </ligand>
</feature>
<dbReference type="AlphaFoldDB" id="D7EAK6"/>
<dbReference type="InterPro" id="IPR023214">
    <property type="entry name" value="HAD_sf"/>
</dbReference>
<dbReference type="NCBIfam" id="TIGR01484">
    <property type="entry name" value="HAD-SF-IIB"/>
    <property type="match status" value="1"/>
</dbReference>
<name>D7EAK6_METEZ</name>
<dbReference type="InterPro" id="IPR006379">
    <property type="entry name" value="HAD-SF_hydro_IIB"/>
</dbReference>
<evidence type="ECO:0000256" key="6">
    <source>
        <dbReference type="NCBIfam" id="TIGR01487"/>
    </source>
</evidence>
<evidence type="ECO:0000256" key="3">
    <source>
        <dbReference type="ARBA" id="ARBA00022842"/>
    </source>
</evidence>
<dbReference type="Gene3D" id="3.90.1070.10">
    <property type="match status" value="1"/>
</dbReference>
<keyword evidence="4 5" id="KW-0119">Carbohydrate metabolism</keyword>
<dbReference type="NCBIfam" id="NF002245">
    <property type="entry name" value="PRK01158.1"/>
    <property type="match status" value="1"/>
</dbReference>
<feature type="active site" description="Nucleophile" evidence="5">
    <location>
        <position position="9"/>
    </location>
</feature>
<dbReference type="Proteomes" id="UP000000391">
    <property type="component" value="Chromosome"/>
</dbReference>
<accession>D7EAK6</accession>
<keyword evidence="1 5" id="KW-0479">Metal-binding</keyword>
<proteinExistence type="inferred from homology"/>
<sequence>MKYKALVADIDGTITHQNRRLNLKAAEMLYRLNDESGIPVVLATGNILCFSHAASKLIGLSGYVIAENGGVVSEGFDTNPYIMGDIKECRKAFSFLSEYIPLTKLDPEYRKTEIALRRNFDLEYAKNVIKSGKYNVDLIDTGYAVHIKSNTMNKGTGLVKIAELMGLNPKEFVAIGDSENDLEMIEFAGIGIAVANSDQKTRSIADIVTDASYGEGVVEAIERLYSCDWNDTCL</sequence>
<dbReference type="SFLD" id="SFLDG01144">
    <property type="entry name" value="C2.B.4:_PGP_Like"/>
    <property type="match status" value="1"/>
</dbReference>
<dbReference type="PANTHER" id="PTHR10000">
    <property type="entry name" value="PHOSPHOSERINE PHOSPHATASE"/>
    <property type="match status" value="1"/>
</dbReference>
<gene>
    <name evidence="7" type="ordered locus">Metev_2179</name>
</gene>
<organism evidence="7 8">
    <name type="scientific">Methanohalobium evestigatum (strain ATCC BAA-1072 / DSM 3721 / NBRC 107634 / OCM 161 / Z-7303)</name>
    <dbReference type="NCBI Taxonomy" id="644295"/>
    <lineage>
        <taxon>Archaea</taxon>
        <taxon>Methanobacteriati</taxon>
        <taxon>Methanobacteriota</taxon>
        <taxon>Stenosarchaea group</taxon>
        <taxon>Methanomicrobia</taxon>
        <taxon>Methanosarcinales</taxon>
        <taxon>Methanosarcinaceae</taxon>
        <taxon>Methanohalobium</taxon>
    </lineage>
</organism>
<dbReference type="NCBIfam" id="TIGR01482">
    <property type="entry name" value="SPP-subfamily"/>
    <property type="match status" value="1"/>
</dbReference>
<dbReference type="HOGENOM" id="CLU_044146_2_0_2"/>
<dbReference type="CDD" id="cd07514">
    <property type="entry name" value="HAD_Pase"/>
    <property type="match status" value="1"/>
</dbReference>
<dbReference type="EC" id="3.1.3.18" evidence="5 6"/>
<keyword evidence="2 5" id="KW-0378">Hydrolase</keyword>
<dbReference type="NCBIfam" id="TIGR01487">
    <property type="entry name" value="Pglycolate_arch"/>
    <property type="match status" value="1"/>
</dbReference>
<reference evidence="7 8" key="1">
    <citation type="submission" date="2010-06" db="EMBL/GenBank/DDBJ databases">
        <title>Complete sequence chromosome of Methanohalobium evestigatum Z-7303.</title>
        <authorList>
            <consortium name="US DOE Joint Genome Institute"/>
            <person name="Lucas S."/>
            <person name="Copeland A."/>
            <person name="Lapidus A."/>
            <person name="Cheng J.-F."/>
            <person name="Bruce D."/>
            <person name="Goodwin L."/>
            <person name="Pitluck S."/>
            <person name="Saunders E."/>
            <person name="Detter J.C."/>
            <person name="Han C."/>
            <person name="Tapia R."/>
            <person name="Land M."/>
            <person name="Hauser L."/>
            <person name="Kyrpides N."/>
            <person name="Mikhailova N."/>
            <person name="Sieprawska-Lupa M."/>
            <person name="Whitman W.B."/>
            <person name="Anderson I."/>
            <person name="Woyke T."/>
        </authorList>
    </citation>
    <scope>NUCLEOTIDE SEQUENCE [LARGE SCALE GENOMIC DNA]</scope>
    <source>
        <strain evidence="8">ATCC BAA-1072 / DSM 3721 / NBRC 107634 / OCM 161 / Z-7303</strain>
    </source>
</reference>
<evidence type="ECO:0000256" key="1">
    <source>
        <dbReference type="ARBA" id="ARBA00022723"/>
    </source>
</evidence>
<dbReference type="HAMAP" id="MF_01419">
    <property type="entry name" value="GPH_hydrolase_arch"/>
    <property type="match status" value="1"/>
</dbReference>
<keyword evidence="8" id="KW-1185">Reference proteome</keyword>
<comment type="catalytic activity">
    <reaction evidence="5">
        <text>2-phosphoglycolate + H2O = glycolate + phosphate</text>
        <dbReference type="Rhea" id="RHEA:14369"/>
        <dbReference type="ChEBI" id="CHEBI:15377"/>
        <dbReference type="ChEBI" id="CHEBI:29805"/>
        <dbReference type="ChEBI" id="CHEBI:43474"/>
        <dbReference type="ChEBI" id="CHEBI:58033"/>
        <dbReference type="EC" id="3.1.3.18"/>
    </reaction>
</comment>
<dbReference type="InterPro" id="IPR006382">
    <property type="entry name" value="PGPase"/>
</dbReference>
<feature type="binding site" evidence="5">
    <location>
        <position position="154"/>
    </location>
    <ligand>
        <name>substrate</name>
    </ligand>
</feature>
<evidence type="ECO:0000256" key="5">
    <source>
        <dbReference type="HAMAP-Rule" id="MF_01419"/>
    </source>
</evidence>
<evidence type="ECO:0000256" key="4">
    <source>
        <dbReference type="ARBA" id="ARBA00023277"/>
    </source>
</evidence>
<protein>
    <recommendedName>
        <fullName evidence="5 6">Phosphoglycolate phosphatase</fullName>
        <shortName evidence="5">PGP</shortName>
        <shortName evidence="5">PGPase</shortName>
        <ecNumber evidence="5 6">3.1.3.18</ecNumber>
    </recommendedName>
</protein>
<dbReference type="SUPFAM" id="SSF56784">
    <property type="entry name" value="HAD-like"/>
    <property type="match status" value="1"/>
</dbReference>
<dbReference type="GO" id="GO:0008967">
    <property type="term" value="F:phosphoglycolate phosphatase activity"/>
    <property type="evidence" value="ECO:0007669"/>
    <property type="project" value="UniProtKB-UniRule"/>
</dbReference>
<dbReference type="Pfam" id="PF08282">
    <property type="entry name" value="Hydrolase_3"/>
    <property type="match status" value="2"/>
</dbReference>
<feature type="binding site" evidence="5">
    <location>
        <position position="9"/>
    </location>
    <ligand>
        <name>Mg(2+)</name>
        <dbReference type="ChEBI" id="CHEBI:18420"/>
    </ligand>
</feature>
<keyword evidence="3 5" id="KW-0460">Magnesium</keyword>
<dbReference type="PANTHER" id="PTHR10000:SF8">
    <property type="entry name" value="HAD SUPERFAMILY HYDROLASE-LIKE, TYPE 3"/>
    <property type="match status" value="1"/>
</dbReference>